<reference evidence="1 2" key="1">
    <citation type="submission" date="2023-10" db="EMBL/GenBank/DDBJ databases">
        <title>Niallia locisalis sp.nov. isolated from a salt pond sample.</title>
        <authorList>
            <person name="Li X.-J."/>
            <person name="Dong L."/>
        </authorList>
    </citation>
    <scope>NUCLEOTIDE SEQUENCE [LARGE SCALE GENOMIC DNA]</scope>
    <source>
        <strain evidence="1 2">DSM 29761</strain>
    </source>
</reference>
<accession>A0ABZ2CBA9</accession>
<dbReference type="RefSeq" id="WP_338448711.1">
    <property type="nucleotide sequence ID" value="NZ_CP137640.1"/>
</dbReference>
<sequence>MANYLKQDNHLIVWPVLKEVTENDLFQGNIGIRARYDMTNKELLEACLEAWKANVEKSYTLRLIRADYEIEISLEQTVKEAGIRNGDYLEIISA</sequence>
<dbReference type="EMBL" id="CP137640">
    <property type="protein sequence ID" value="WVX79780.1"/>
    <property type="molecule type" value="Genomic_DNA"/>
</dbReference>
<gene>
    <name evidence="1" type="ORF">R4Z09_21195</name>
</gene>
<name>A0ABZ2CBA9_9BACI</name>
<organism evidence="1 2">
    <name type="scientific">Niallia oryzisoli</name>
    <dbReference type="NCBI Taxonomy" id="1737571"/>
    <lineage>
        <taxon>Bacteria</taxon>
        <taxon>Bacillati</taxon>
        <taxon>Bacillota</taxon>
        <taxon>Bacilli</taxon>
        <taxon>Bacillales</taxon>
        <taxon>Bacillaceae</taxon>
        <taxon>Niallia</taxon>
    </lineage>
</organism>
<evidence type="ECO:0000313" key="1">
    <source>
        <dbReference type="EMBL" id="WVX79780.1"/>
    </source>
</evidence>
<dbReference type="Proteomes" id="UP001357223">
    <property type="component" value="Chromosome"/>
</dbReference>
<evidence type="ECO:0000313" key="2">
    <source>
        <dbReference type="Proteomes" id="UP001357223"/>
    </source>
</evidence>
<evidence type="ECO:0008006" key="3">
    <source>
        <dbReference type="Google" id="ProtNLM"/>
    </source>
</evidence>
<proteinExistence type="predicted"/>
<keyword evidence="2" id="KW-1185">Reference proteome</keyword>
<protein>
    <recommendedName>
        <fullName evidence="3">Ubiquitin-like domain-containing protein</fullName>
    </recommendedName>
</protein>